<accession>A0AAV6UCA5</accession>
<reference evidence="2 3" key="1">
    <citation type="journal article" date="2022" name="Nat. Ecol. Evol.">
        <title>A masculinizing supergene underlies an exaggerated male reproductive morph in a spider.</title>
        <authorList>
            <person name="Hendrickx F."/>
            <person name="De Corte Z."/>
            <person name="Sonet G."/>
            <person name="Van Belleghem S.M."/>
            <person name="Kostlbacher S."/>
            <person name="Vangestel C."/>
        </authorList>
    </citation>
    <scope>NUCLEOTIDE SEQUENCE [LARGE SCALE GENOMIC DNA]</scope>
    <source>
        <strain evidence="2">W744_W776</strain>
    </source>
</reference>
<evidence type="ECO:0000313" key="2">
    <source>
        <dbReference type="EMBL" id="KAG8182002.1"/>
    </source>
</evidence>
<evidence type="ECO:0000256" key="1">
    <source>
        <dbReference type="SAM" id="MobiDB-lite"/>
    </source>
</evidence>
<organism evidence="2 3">
    <name type="scientific">Oedothorax gibbosus</name>
    <dbReference type="NCBI Taxonomy" id="931172"/>
    <lineage>
        <taxon>Eukaryota</taxon>
        <taxon>Metazoa</taxon>
        <taxon>Ecdysozoa</taxon>
        <taxon>Arthropoda</taxon>
        <taxon>Chelicerata</taxon>
        <taxon>Arachnida</taxon>
        <taxon>Araneae</taxon>
        <taxon>Araneomorphae</taxon>
        <taxon>Entelegynae</taxon>
        <taxon>Araneoidea</taxon>
        <taxon>Linyphiidae</taxon>
        <taxon>Erigoninae</taxon>
        <taxon>Oedothorax</taxon>
    </lineage>
</organism>
<comment type="caution">
    <text evidence="2">The sequence shown here is derived from an EMBL/GenBank/DDBJ whole genome shotgun (WGS) entry which is preliminary data.</text>
</comment>
<dbReference type="EMBL" id="JAFNEN010000484">
    <property type="protein sequence ID" value="KAG8182002.1"/>
    <property type="molecule type" value="Genomic_DNA"/>
</dbReference>
<evidence type="ECO:0000313" key="3">
    <source>
        <dbReference type="Proteomes" id="UP000827092"/>
    </source>
</evidence>
<name>A0AAV6UCA5_9ARAC</name>
<feature type="region of interest" description="Disordered" evidence="1">
    <location>
        <begin position="1"/>
        <end position="22"/>
    </location>
</feature>
<keyword evidence="3" id="KW-1185">Reference proteome</keyword>
<protein>
    <submittedName>
        <fullName evidence="2">Uncharacterized protein</fullName>
    </submittedName>
</protein>
<dbReference type="AlphaFoldDB" id="A0AAV6UCA5"/>
<proteinExistence type="predicted"/>
<feature type="region of interest" description="Disordered" evidence="1">
    <location>
        <begin position="40"/>
        <end position="61"/>
    </location>
</feature>
<sequence>MNQSTCYIKKQVRSTSQPPQKIPYRSNEAFYRLHTPDWTSNKRRTPYRNNDPKNEYHSYNNPLKEMKENRLFYFIDFS</sequence>
<dbReference type="Proteomes" id="UP000827092">
    <property type="component" value="Unassembled WGS sequence"/>
</dbReference>
<gene>
    <name evidence="2" type="ORF">JTE90_012024</name>
</gene>